<accession>A0A271IUY6</accession>
<dbReference type="InterPro" id="IPR011051">
    <property type="entry name" value="RmlC_Cupin_sf"/>
</dbReference>
<dbReference type="InterPro" id="IPR014710">
    <property type="entry name" value="RmlC-like_jellyroll"/>
</dbReference>
<dbReference type="PANTHER" id="PTHR36440">
    <property type="entry name" value="PUTATIVE (AFU_ORTHOLOGUE AFUA_8G07350)-RELATED"/>
    <property type="match status" value="1"/>
</dbReference>
<dbReference type="AlphaFoldDB" id="A0A271IUY6"/>
<feature type="domain" description="Cupin type-2" evidence="1">
    <location>
        <begin position="43"/>
        <end position="110"/>
    </location>
</feature>
<dbReference type="RefSeq" id="WP_095508682.1">
    <property type="nucleotide sequence ID" value="NZ_MQWD01000001.1"/>
</dbReference>
<dbReference type="Proteomes" id="UP000216339">
    <property type="component" value="Unassembled WGS sequence"/>
</dbReference>
<dbReference type="PANTHER" id="PTHR36440:SF1">
    <property type="entry name" value="PUTATIVE (AFU_ORTHOLOGUE AFUA_8G07350)-RELATED"/>
    <property type="match status" value="1"/>
</dbReference>
<keyword evidence="3" id="KW-1185">Reference proteome</keyword>
<reference evidence="2 3" key="1">
    <citation type="submission" date="2016-11" db="EMBL/GenBank/DDBJ databases">
        <title>Study of marine rhodopsin-containing bacteria.</title>
        <authorList>
            <person name="Yoshizawa S."/>
            <person name="Kumagai Y."/>
            <person name="Kogure K."/>
        </authorList>
    </citation>
    <scope>NUCLEOTIDE SEQUENCE [LARGE SCALE GENOMIC DNA]</scope>
    <source>
        <strain evidence="2 3">SAORIC-28</strain>
    </source>
</reference>
<dbReference type="SUPFAM" id="SSF51182">
    <property type="entry name" value="RmlC-like cupins"/>
    <property type="match status" value="1"/>
</dbReference>
<dbReference type="EMBL" id="MQWD01000001">
    <property type="protein sequence ID" value="PAP75056.1"/>
    <property type="molecule type" value="Genomic_DNA"/>
</dbReference>
<dbReference type="CDD" id="cd02215">
    <property type="entry name" value="cupin_QDO_N_C"/>
    <property type="match status" value="1"/>
</dbReference>
<proteinExistence type="predicted"/>
<organism evidence="2 3">
    <name type="scientific">Rubrivirga marina</name>
    <dbReference type="NCBI Taxonomy" id="1196024"/>
    <lineage>
        <taxon>Bacteria</taxon>
        <taxon>Pseudomonadati</taxon>
        <taxon>Rhodothermota</taxon>
        <taxon>Rhodothermia</taxon>
        <taxon>Rhodothermales</taxon>
        <taxon>Rubricoccaceae</taxon>
        <taxon>Rubrivirga</taxon>
    </lineage>
</organism>
<dbReference type="OrthoDB" id="1423961at2"/>
<name>A0A271IUY6_9BACT</name>
<protein>
    <recommendedName>
        <fullName evidence="1">Cupin type-2 domain-containing protein</fullName>
    </recommendedName>
</protein>
<evidence type="ECO:0000313" key="3">
    <source>
        <dbReference type="Proteomes" id="UP000216339"/>
    </source>
</evidence>
<comment type="caution">
    <text evidence="2">The sequence shown here is derived from an EMBL/GenBank/DDBJ whole genome shotgun (WGS) entry which is preliminary data.</text>
</comment>
<evidence type="ECO:0000313" key="2">
    <source>
        <dbReference type="EMBL" id="PAP75056.1"/>
    </source>
</evidence>
<dbReference type="Pfam" id="PF07883">
    <property type="entry name" value="Cupin_2"/>
    <property type="match status" value="1"/>
</dbReference>
<gene>
    <name evidence="2" type="ORF">BSZ37_00615</name>
</gene>
<dbReference type="InterPro" id="IPR053146">
    <property type="entry name" value="QDO-like"/>
</dbReference>
<dbReference type="InterPro" id="IPR013096">
    <property type="entry name" value="Cupin_2"/>
</dbReference>
<dbReference type="Gene3D" id="2.60.120.10">
    <property type="entry name" value="Jelly Rolls"/>
    <property type="match status" value="1"/>
</dbReference>
<sequence length="159" mass="17025">MEIEALPTLLTSPRRVHYVGPERVEVLLSTDETDGQFGMFTSDVPPASGPPPHVHERESETLYVASGRFEFWVDGETVVCDPGQVAHVPAGVPHTFRNLSEHESRLVVVVAPGGFEGYFAAVGTPEPGVVDGEVVERLMAAAPDFHIAFLPPPSAAGAR</sequence>
<evidence type="ECO:0000259" key="1">
    <source>
        <dbReference type="Pfam" id="PF07883"/>
    </source>
</evidence>